<keyword evidence="2" id="KW-0472">Membrane</keyword>
<dbReference type="RefSeq" id="XP_005833248.1">
    <property type="nucleotide sequence ID" value="XM_005833191.1"/>
</dbReference>
<dbReference type="HOGENOM" id="CLU_2042538_0_0_1"/>
<evidence type="ECO:0000256" key="2">
    <source>
        <dbReference type="SAM" id="Phobius"/>
    </source>
</evidence>
<evidence type="ECO:0000313" key="4">
    <source>
        <dbReference type="EnsemblProtists" id="EKX46268"/>
    </source>
</evidence>
<reference evidence="3 5" key="1">
    <citation type="journal article" date="2012" name="Nature">
        <title>Algal genomes reveal evolutionary mosaicism and the fate of nucleomorphs.</title>
        <authorList>
            <consortium name="DOE Joint Genome Institute"/>
            <person name="Curtis B.A."/>
            <person name="Tanifuji G."/>
            <person name="Burki F."/>
            <person name="Gruber A."/>
            <person name="Irimia M."/>
            <person name="Maruyama S."/>
            <person name="Arias M.C."/>
            <person name="Ball S.G."/>
            <person name="Gile G.H."/>
            <person name="Hirakawa Y."/>
            <person name="Hopkins J.F."/>
            <person name="Kuo A."/>
            <person name="Rensing S.A."/>
            <person name="Schmutz J."/>
            <person name="Symeonidi A."/>
            <person name="Elias M."/>
            <person name="Eveleigh R.J."/>
            <person name="Herman E.K."/>
            <person name="Klute M.J."/>
            <person name="Nakayama T."/>
            <person name="Obornik M."/>
            <person name="Reyes-Prieto A."/>
            <person name="Armbrust E.V."/>
            <person name="Aves S.J."/>
            <person name="Beiko R.G."/>
            <person name="Coutinho P."/>
            <person name="Dacks J.B."/>
            <person name="Durnford D.G."/>
            <person name="Fast N.M."/>
            <person name="Green B.R."/>
            <person name="Grisdale C.J."/>
            <person name="Hempel F."/>
            <person name="Henrissat B."/>
            <person name="Hoppner M.P."/>
            <person name="Ishida K."/>
            <person name="Kim E."/>
            <person name="Koreny L."/>
            <person name="Kroth P.G."/>
            <person name="Liu Y."/>
            <person name="Malik S.B."/>
            <person name="Maier U.G."/>
            <person name="McRose D."/>
            <person name="Mock T."/>
            <person name="Neilson J.A."/>
            <person name="Onodera N.T."/>
            <person name="Poole A.M."/>
            <person name="Pritham E.J."/>
            <person name="Richards T.A."/>
            <person name="Rocap G."/>
            <person name="Roy S.W."/>
            <person name="Sarai C."/>
            <person name="Schaack S."/>
            <person name="Shirato S."/>
            <person name="Slamovits C.H."/>
            <person name="Spencer D.F."/>
            <person name="Suzuki S."/>
            <person name="Worden A.Z."/>
            <person name="Zauner S."/>
            <person name="Barry K."/>
            <person name="Bell C."/>
            <person name="Bharti A.K."/>
            <person name="Crow J.A."/>
            <person name="Grimwood J."/>
            <person name="Kramer R."/>
            <person name="Lindquist E."/>
            <person name="Lucas S."/>
            <person name="Salamov A."/>
            <person name="McFadden G.I."/>
            <person name="Lane C.E."/>
            <person name="Keeling P.J."/>
            <person name="Gray M.W."/>
            <person name="Grigoriev I.V."/>
            <person name="Archibald J.M."/>
        </authorList>
    </citation>
    <scope>NUCLEOTIDE SEQUENCE</scope>
    <source>
        <strain evidence="3 5">CCMP2712</strain>
    </source>
</reference>
<organism evidence="3">
    <name type="scientific">Guillardia theta (strain CCMP2712)</name>
    <name type="common">Cryptophyte</name>
    <dbReference type="NCBI Taxonomy" id="905079"/>
    <lineage>
        <taxon>Eukaryota</taxon>
        <taxon>Cryptophyceae</taxon>
        <taxon>Pyrenomonadales</taxon>
        <taxon>Geminigeraceae</taxon>
        <taxon>Guillardia</taxon>
    </lineage>
</organism>
<feature type="compositionally biased region" description="Low complexity" evidence="1">
    <location>
        <begin position="9"/>
        <end position="28"/>
    </location>
</feature>
<reference evidence="4" key="3">
    <citation type="submission" date="2016-03" db="UniProtKB">
        <authorList>
            <consortium name="EnsemblProtists"/>
        </authorList>
    </citation>
    <scope>IDENTIFICATION</scope>
</reference>
<protein>
    <submittedName>
        <fullName evidence="3 4">Uncharacterized protein</fullName>
    </submittedName>
</protein>
<name>L1JCM1_GUITC</name>
<evidence type="ECO:0000313" key="3">
    <source>
        <dbReference type="EMBL" id="EKX46268.1"/>
    </source>
</evidence>
<dbReference type="EMBL" id="JH992995">
    <property type="protein sequence ID" value="EKX46268.1"/>
    <property type="molecule type" value="Genomic_DNA"/>
</dbReference>
<proteinExistence type="predicted"/>
<dbReference type="KEGG" id="gtt:GUITHDRAFT_152445"/>
<feature type="transmembrane region" description="Helical" evidence="2">
    <location>
        <begin position="81"/>
        <end position="101"/>
    </location>
</feature>
<keyword evidence="5" id="KW-1185">Reference proteome</keyword>
<accession>L1JCM1</accession>
<dbReference type="AlphaFoldDB" id="L1JCM1"/>
<keyword evidence="2" id="KW-1133">Transmembrane helix</keyword>
<evidence type="ECO:0000313" key="5">
    <source>
        <dbReference type="Proteomes" id="UP000011087"/>
    </source>
</evidence>
<gene>
    <name evidence="3" type="ORF">GUITHDRAFT_152445</name>
</gene>
<dbReference type="GeneID" id="17302984"/>
<dbReference type="Proteomes" id="UP000011087">
    <property type="component" value="Unassembled WGS sequence"/>
</dbReference>
<evidence type="ECO:0000256" key="1">
    <source>
        <dbReference type="SAM" id="MobiDB-lite"/>
    </source>
</evidence>
<dbReference type="EnsemblProtists" id="EKX46268">
    <property type="protein sequence ID" value="EKX46268"/>
    <property type="gene ID" value="GUITHDRAFT_152445"/>
</dbReference>
<dbReference type="PaxDb" id="55529-EKX46268"/>
<sequence length="121" mass="12729">MQVKKVSLQEGQAAEGSGEGSAAPAQDGAGEGDGQGQPYFGQFEIPAGLEDEDEGAPCAHKLPNGQCEPRGSQDIELSPQAGLILVLCAFIPAVASLIYWIREPSNGLEGLLENYKFPEEL</sequence>
<feature type="region of interest" description="Disordered" evidence="1">
    <location>
        <begin position="1"/>
        <end position="70"/>
    </location>
</feature>
<reference evidence="5" key="2">
    <citation type="submission" date="2012-11" db="EMBL/GenBank/DDBJ databases">
        <authorList>
            <person name="Kuo A."/>
            <person name="Curtis B.A."/>
            <person name="Tanifuji G."/>
            <person name="Burki F."/>
            <person name="Gruber A."/>
            <person name="Irimia M."/>
            <person name="Maruyama S."/>
            <person name="Arias M.C."/>
            <person name="Ball S.G."/>
            <person name="Gile G.H."/>
            <person name="Hirakawa Y."/>
            <person name="Hopkins J.F."/>
            <person name="Rensing S.A."/>
            <person name="Schmutz J."/>
            <person name="Symeonidi A."/>
            <person name="Elias M."/>
            <person name="Eveleigh R.J."/>
            <person name="Herman E.K."/>
            <person name="Klute M.J."/>
            <person name="Nakayama T."/>
            <person name="Obornik M."/>
            <person name="Reyes-Prieto A."/>
            <person name="Armbrust E.V."/>
            <person name="Aves S.J."/>
            <person name="Beiko R.G."/>
            <person name="Coutinho P."/>
            <person name="Dacks J.B."/>
            <person name="Durnford D.G."/>
            <person name="Fast N.M."/>
            <person name="Green B.R."/>
            <person name="Grisdale C."/>
            <person name="Hempe F."/>
            <person name="Henrissat B."/>
            <person name="Hoppner M.P."/>
            <person name="Ishida K.-I."/>
            <person name="Kim E."/>
            <person name="Koreny L."/>
            <person name="Kroth P.G."/>
            <person name="Liu Y."/>
            <person name="Malik S.-B."/>
            <person name="Maier U.G."/>
            <person name="McRose D."/>
            <person name="Mock T."/>
            <person name="Neilson J.A."/>
            <person name="Onodera N.T."/>
            <person name="Poole A.M."/>
            <person name="Pritham E.J."/>
            <person name="Richards T.A."/>
            <person name="Rocap G."/>
            <person name="Roy S.W."/>
            <person name="Sarai C."/>
            <person name="Schaack S."/>
            <person name="Shirato S."/>
            <person name="Slamovits C.H."/>
            <person name="Spencer D.F."/>
            <person name="Suzuki S."/>
            <person name="Worden A.Z."/>
            <person name="Zauner S."/>
            <person name="Barry K."/>
            <person name="Bell C."/>
            <person name="Bharti A.K."/>
            <person name="Crow J.A."/>
            <person name="Grimwood J."/>
            <person name="Kramer R."/>
            <person name="Lindquist E."/>
            <person name="Lucas S."/>
            <person name="Salamov A."/>
            <person name="McFadden G.I."/>
            <person name="Lane C.E."/>
            <person name="Keeling P.J."/>
            <person name="Gray M.W."/>
            <person name="Grigoriev I.V."/>
            <person name="Archibald J.M."/>
        </authorList>
    </citation>
    <scope>NUCLEOTIDE SEQUENCE</scope>
    <source>
        <strain evidence="5">CCMP2712</strain>
    </source>
</reference>
<keyword evidence="2" id="KW-0812">Transmembrane</keyword>